<accession>A0A9P8CIA8</accession>
<feature type="region of interest" description="Disordered" evidence="9">
    <location>
        <begin position="128"/>
        <end position="154"/>
    </location>
</feature>
<keyword evidence="6" id="KW-0539">Nucleus</keyword>
<evidence type="ECO:0000256" key="5">
    <source>
        <dbReference type="ARBA" id="ARBA00022776"/>
    </source>
</evidence>
<organism evidence="10 11">
    <name type="scientific">Calycina marina</name>
    <dbReference type="NCBI Taxonomy" id="1763456"/>
    <lineage>
        <taxon>Eukaryota</taxon>
        <taxon>Fungi</taxon>
        <taxon>Dikarya</taxon>
        <taxon>Ascomycota</taxon>
        <taxon>Pezizomycotina</taxon>
        <taxon>Leotiomycetes</taxon>
        <taxon>Helotiales</taxon>
        <taxon>Pezizellaceae</taxon>
        <taxon>Calycina</taxon>
    </lineage>
</organism>
<comment type="similarity">
    <text evidence="2">Belongs to the MAD1 family.</text>
</comment>
<evidence type="ECO:0000256" key="4">
    <source>
        <dbReference type="ARBA" id="ARBA00022618"/>
    </source>
</evidence>
<comment type="subcellular location">
    <subcellularLocation>
        <location evidence="1">Nucleus</location>
    </subcellularLocation>
</comment>
<feature type="coiled-coil region" evidence="8">
    <location>
        <begin position="412"/>
        <end position="567"/>
    </location>
</feature>
<evidence type="ECO:0000256" key="8">
    <source>
        <dbReference type="SAM" id="Coils"/>
    </source>
</evidence>
<dbReference type="AlphaFoldDB" id="A0A9P8CIA8"/>
<dbReference type="Proteomes" id="UP000887226">
    <property type="component" value="Unassembled WGS sequence"/>
</dbReference>
<dbReference type="GO" id="GO:0007094">
    <property type="term" value="P:mitotic spindle assembly checkpoint signaling"/>
    <property type="evidence" value="ECO:0007669"/>
    <property type="project" value="InterPro"/>
</dbReference>
<evidence type="ECO:0000313" key="11">
    <source>
        <dbReference type="Proteomes" id="UP000887226"/>
    </source>
</evidence>
<evidence type="ECO:0000256" key="1">
    <source>
        <dbReference type="ARBA" id="ARBA00004123"/>
    </source>
</evidence>
<dbReference type="PANTHER" id="PTHR23168:SF0">
    <property type="entry name" value="MITOTIC SPINDLE ASSEMBLY CHECKPOINT PROTEIN MAD1"/>
    <property type="match status" value="1"/>
</dbReference>
<dbReference type="GO" id="GO:0051315">
    <property type="term" value="P:attachment of mitotic spindle microtubules to kinetochore"/>
    <property type="evidence" value="ECO:0007669"/>
    <property type="project" value="TreeGrafter"/>
</dbReference>
<dbReference type="Gene3D" id="3.30.457.60">
    <property type="match status" value="1"/>
</dbReference>
<feature type="compositionally biased region" description="Polar residues" evidence="9">
    <location>
        <begin position="14"/>
        <end position="28"/>
    </location>
</feature>
<dbReference type="GO" id="GO:0005635">
    <property type="term" value="C:nuclear envelope"/>
    <property type="evidence" value="ECO:0007669"/>
    <property type="project" value="TreeGrafter"/>
</dbReference>
<feature type="region of interest" description="Disordered" evidence="9">
    <location>
        <begin position="1"/>
        <end position="93"/>
    </location>
</feature>
<dbReference type="OrthoDB" id="331602at2759"/>
<gene>
    <name evidence="10" type="ORF">BJ878DRAFT_477182</name>
</gene>
<dbReference type="InterPro" id="IPR008672">
    <property type="entry name" value="Mad1"/>
</dbReference>
<keyword evidence="4" id="KW-0132">Cell division</keyword>
<dbReference type="Pfam" id="PF05557">
    <property type="entry name" value="MAD"/>
    <property type="match status" value="1"/>
</dbReference>
<dbReference type="GO" id="GO:0072686">
    <property type="term" value="C:mitotic spindle"/>
    <property type="evidence" value="ECO:0007669"/>
    <property type="project" value="TreeGrafter"/>
</dbReference>
<sequence>MKVHTPNKPDASRRTSSININPHRTSMGSGLPVARPHSRIAIARATTTQPTYDFITGAESASRPPSRGEPFRQSARRSTSGQREATKEPDVDWDTRRRELEDLRTEVKTLRYTIDNGKQEEELTKLRHESELRDARRKAEEDFKQKQNSEAEKSKALRQYEALVNEMADVREAASNDKVALEKRFRKFEESKRLLEEEIDDVKAEKGERIRMTERKVIDLETRNTTLQQTVEELHQDSDRREALLQVTQTQLADRNATIGSLETEVLRLKAQNGDAETLDVIKRELGEQVAHIKKLESCNRKQGAELDHLKKVHISVDVVEEEKRTLQNRLAGMEELRNELGEARIQRQRLEDERRAWTAYLSSQGSADDEVEFDSPESLARAFIEDRLQRAVIVERLGGVEAELSGKDAIIEMLEKEKSTLSSEIDELKSSRAGPGDSKVKLRLERQKNLACKEVELLRAQLKVVEEDDEGFPENFEEMSKERQHQVDDLLNQYKKEVETLESELKSRDSSAPVEIARTKRPREDFEDSERIGQLSRKNRRLQNDLNTLQASYKFAQTELAVTQDKLAAVGRQVNTRVLSLRLNPTSDYEAIKQSTLTALRKENTDLLSQLHNGPGEINSVPLSTLTTAQQALRDLEAALATEKKMALRRGKVFSEKAIEFREVVISLLGWSVVFLKNGKTKISSDMYPARGDNENSIEFDGERGTMKVSGGPRSAFAERIKEQSKFWVGERGNVPCFLAALTLEFWEEANRDRTIHMG</sequence>
<reference evidence="10" key="1">
    <citation type="journal article" date="2021" name="IMA Fungus">
        <title>Genomic characterization of three marine fungi, including Emericellopsis atlantica sp. nov. with signatures of a generalist lifestyle and marine biomass degradation.</title>
        <authorList>
            <person name="Hagestad O.C."/>
            <person name="Hou L."/>
            <person name="Andersen J.H."/>
            <person name="Hansen E.H."/>
            <person name="Altermark B."/>
            <person name="Li C."/>
            <person name="Kuhnert E."/>
            <person name="Cox R.J."/>
            <person name="Crous P.W."/>
            <person name="Spatafora J.W."/>
            <person name="Lail K."/>
            <person name="Amirebrahimi M."/>
            <person name="Lipzen A."/>
            <person name="Pangilinan J."/>
            <person name="Andreopoulos W."/>
            <person name="Hayes R.D."/>
            <person name="Ng V."/>
            <person name="Grigoriev I.V."/>
            <person name="Jackson S.A."/>
            <person name="Sutton T.D.S."/>
            <person name="Dobson A.D.W."/>
            <person name="Rama T."/>
        </authorList>
    </citation>
    <scope>NUCLEOTIDE SEQUENCE</scope>
    <source>
        <strain evidence="10">TRa3180A</strain>
    </source>
</reference>
<keyword evidence="5" id="KW-0498">Mitosis</keyword>
<evidence type="ECO:0000313" key="10">
    <source>
        <dbReference type="EMBL" id="KAG9247650.1"/>
    </source>
</evidence>
<evidence type="ECO:0000256" key="3">
    <source>
        <dbReference type="ARBA" id="ARBA00022019"/>
    </source>
</evidence>
<dbReference type="SUPFAM" id="SSF75704">
    <property type="entry name" value="Mitotic arrest deficient-like 1, Mad1"/>
    <property type="match status" value="1"/>
</dbReference>
<dbReference type="Gene3D" id="6.10.250.90">
    <property type="match status" value="1"/>
</dbReference>
<evidence type="ECO:0000256" key="9">
    <source>
        <dbReference type="SAM" id="MobiDB-lite"/>
    </source>
</evidence>
<dbReference type="PANTHER" id="PTHR23168">
    <property type="entry name" value="MITOTIC SPINDLE ASSEMBLY CHECKPOINT PROTEIN MAD1 MITOTIC ARREST DEFICIENT-LIKE PROTEIN 1"/>
    <property type="match status" value="1"/>
</dbReference>
<proteinExistence type="inferred from homology"/>
<protein>
    <recommendedName>
        <fullName evidence="3">Spindle assembly checkpoint component MAD1</fullName>
    </recommendedName>
</protein>
<comment type="caution">
    <text evidence="10">The sequence shown here is derived from an EMBL/GenBank/DDBJ whole genome shotgun (WGS) entry which is preliminary data.</text>
</comment>
<feature type="compositionally biased region" description="Basic and acidic residues" evidence="9">
    <location>
        <begin position="84"/>
        <end position="93"/>
    </location>
</feature>
<keyword evidence="7" id="KW-0131">Cell cycle</keyword>
<keyword evidence="8" id="KW-0175">Coiled coil</keyword>
<dbReference type="GO" id="GO:0000776">
    <property type="term" value="C:kinetochore"/>
    <property type="evidence" value="ECO:0007669"/>
    <property type="project" value="TreeGrafter"/>
</dbReference>
<evidence type="ECO:0000256" key="7">
    <source>
        <dbReference type="ARBA" id="ARBA00023306"/>
    </source>
</evidence>
<keyword evidence="11" id="KW-1185">Reference proteome</keyword>
<dbReference type="GO" id="GO:0051301">
    <property type="term" value="P:cell division"/>
    <property type="evidence" value="ECO:0007669"/>
    <property type="project" value="UniProtKB-KW"/>
</dbReference>
<evidence type="ECO:0000256" key="2">
    <source>
        <dbReference type="ARBA" id="ARBA00008029"/>
    </source>
</evidence>
<name>A0A9P8CIA8_9HELO</name>
<evidence type="ECO:0000256" key="6">
    <source>
        <dbReference type="ARBA" id="ARBA00023242"/>
    </source>
</evidence>
<feature type="coiled-coil region" evidence="8">
    <location>
        <begin position="317"/>
        <end position="354"/>
    </location>
</feature>
<dbReference type="EMBL" id="MU253766">
    <property type="protein sequence ID" value="KAG9247650.1"/>
    <property type="molecule type" value="Genomic_DNA"/>
</dbReference>